<dbReference type="GO" id="GO:0032259">
    <property type="term" value="P:methylation"/>
    <property type="evidence" value="ECO:0007669"/>
    <property type="project" value="UniProtKB-KW"/>
</dbReference>
<dbReference type="PANTHER" id="PTHR13393">
    <property type="entry name" value="SAM-DEPENDENT METHYLTRANSFERASE"/>
    <property type="match status" value="1"/>
</dbReference>
<dbReference type="GO" id="GO:0008168">
    <property type="term" value="F:methyltransferase activity"/>
    <property type="evidence" value="ECO:0007669"/>
    <property type="project" value="UniProtKB-KW"/>
</dbReference>
<dbReference type="Pfam" id="PF05971">
    <property type="entry name" value="Methyltransf_10"/>
    <property type="match status" value="2"/>
</dbReference>
<evidence type="ECO:0000313" key="5">
    <source>
        <dbReference type="Proteomes" id="UP001633002"/>
    </source>
</evidence>
<proteinExistence type="predicted"/>
<feature type="region of interest" description="Disordered" evidence="3">
    <location>
        <begin position="1"/>
        <end position="33"/>
    </location>
</feature>
<comment type="caution">
    <text evidence="4">The sequence shown here is derived from an EMBL/GenBank/DDBJ whole genome shotgun (WGS) entry which is preliminary data.</text>
</comment>
<feature type="region of interest" description="Disordered" evidence="3">
    <location>
        <begin position="211"/>
        <end position="235"/>
    </location>
</feature>
<organism evidence="4 5">
    <name type="scientific">Riccia sorocarpa</name>
    <dbReference type="NCBI Taxonomy" id="122646"/>
    <lineage>
        <taxon>Eukaryota</taxon>
        <taxon>Viridiplantae</taxon>
        <taxon>Streptophyta</taxon>
        <taxon>Embryophyta</taxon>
        <taxon>Marchantiophyta</taxon>
        <taxon>Marchantiopsida</taxon>
        <taxon>Marchantiidae</taxon>
        <taxon>Marchantiales</taxon>
        <taxon>Ricciaceae</taxon>
        <taxon>Riccia</taxon>
    </lineage>
</organism>
<protein>
    <recommendedName>
        <fullName evidence="6">U6 small nuclear RNA (adenine-(43)-N(6))-methyltransferase</fullName>
    </recommendedName>
</protein>
<dbReference type="AlphaFoldDB" id="A0ABD3HVG4"/>
<dbReference type="InterPro" id="IPR010286">
    <property type="entry name" value="METTL16/RlmF"/>
</dbReference>
<dbReference type="Proteomes" id="UP001633002">
    <property type="component" value="Unassembled WGS sequence"/>
</dbReference>
<dbReference type="EMBL" id="JBJQOH010000003">
    <property type="protein sequence ID" value="KAL3694734.1"/>
    <property type="molecule type" value="Genomic_DNA"/>
</dbReference>
<gene>
    <name evidence="4" type="ORF">R1sor_008385</name>
</gene>
<feature type="compositionally biased region" description="Polar residues" evidence="3">
    <location>
        <begin position="12"/>
        <end position="23"/>
    </location>
</feature>
<evidence type="ECO:0000256" key="1">
    <source>
        <dbReference type="ARBA" id="ARBA00022603"/>
    </source>
</evidence>
<dbReference type="PANTHER" id="PTHR13393:SF0">
    <property type="entry name" value="RNA N6-ADENOSINE-METHYLTRANSFERASE METTL16"/>
    <property type="match status" value="1"/>
</dbReference>
<accession>A0ABD3HVG4</accession>
<name>A0ABD3HVG4_9MARC</name>
<feature type="compositionally biased region" description="Polar residues" evidence="3">
    <location>
        <begin position="211"/>
        <end position="229"/>
    </location>
</feature>
<reference evidence="4 5" key="1">
    <citation type="submission" date="2024-09" db="EMBL/GenBank/DDBJ databases">
        <title>Chromosome-scale assembly of Riccia sorocarpa.</title>
        <authorList>
            <person name="Paukszto L."/>
        </authorList>
    </citation>
    <scope>NUCLEOTIDE SEQUENCE [LARGE SCALE GENOMIC DNA]</scope>
    <source>
        <strain evidence="4">LP-2024</strain>
        <tissue evidence="4">Aerial parts of the thallus</tissue>
    </source>
</reference>
<keyword evidence="5" id="KW-1185">Reference proteome</keyword>
<evidence type="ECO:0000256" key="3">
    <source>
        <dbReference type="SAM" id="MobiDB-lite"/>
    </source>
</evidence>
<keyword evidence="1" id="KW-0489">Methyltransferase</keyword>
<dbReference type="SUPFAM" id="SSF53335">
    <property type="entry name" value="S-adenosyl-L-methionine-dependent methyltransferases"/>
    <property type="match status" value="1"/>
</dbReference>
<feature type="compositionally biased region" description="Basic residues" evidence="3">
    <location>
        <begin position="1"/>
        <end position="10"/>
    </location>
</feature>
<sequence>MDRNYSRKRNASNENVSYPSQGNVKRRAMHPSNKYAEKPPDFSLLASLYPSFAEYVSYGQNKKPRIDWTDFNATRELTRVLLDHDFGIKWWIPDGQLCPTVPNRANYVHWIEGLLSVSPAPWHSENPPQIRGLDIGTGANCIYPLLGAALQGWHFVGTDITPVALCWAKKNVTQNPQYADFIEIREATTDVSAQISPDDSQVKENDITTGEQTCTKPYTNSDTGPQIKTLSEDNKDASLSDRALVGSPLLLPPDGGADQANNSCRVLEENDDDERDTTAISPVGSEQWTNAPEVAPVLCGVVKEEERFDFCMCNPPFFESIEEAGLNPRTACGGTPQEMVCPGGELAFITRMIEDSVRLGTRIQWYTSMVGRKVNLKTLTSNLRAAGVTMLRTTEFVQGRTSRWGIAWSFSPAQRAVVPPGRALGRSTASFMLEGVNRQFSAGDVLQELSRQLQGSGAVTTVNIHSFSLSGTIPANLEKSEAQYDIPGAKDVDHETSDKNRTATLPFEASVFQQVPGTLLIRASLLKGHGPSGAFSGLFEKVELSLKQLFLKTGRQ</sequence>
<evidence type="ECO:0000256" key="2">
    <source>
        <dbReference type="ARBA" id="ARBA00022679"/>
    </source>
</evidence>
<dbReference type="InterPro" id="IPR029063">
    <property type="entry name" value="SAM-dependent_MTases_sf"/>
</dbReference>
<evidence type="ECO:0008006" key="6">
    <source>
        <dbReference type="Google" id="ProtNLM"/>
    </source>
</evidence>
<keyword evidence="2" id="KW-0808">Transferase</keyword>
<dbReference type="Gene3D" id="3.40.50.150">
    <property type="entry name" value="Vaccinia Virus protein VP39"/>
    <property type="match status" value="2"/>
</dbReference>
<evidence type="ECO:0000313" key="4">
    <source>
        <dbReference type="EMBL" id="KAL3694734.1"/>
    </source>
</evidence>